<protein>
    <submittedName>
        <fullName evidence="2">Uncharacterized protein</fullName>
    </submittedName>
</protein>
<comment type="caution">
    <text evidence="2">The sequence shown here is derived from an EMBL/GenBank/DDBJ whole genome shotgun (WGS) entry which is preliminary data.</text>
</comment>
<keyword evidence="3" id="KW-1185">Reference proteome</keyword>
<feature type="compositionally biased region" description="Basic and acidic residues" evidence="1">
    <location>
        <begin position="117"/>
        <end position="126"/>
    </location>
</feature>
<reference evidence="2 3" key="1">
    <citation type="journal article" date="2023" name="Sci. Data">
        <title>Genome assembly of the Korean intertidal mud-creeper Batillaria attramentaria.</title>
        <authorList>
            <person name="Patra A.K."/>
            <person name="Ho P.T."/>
            <person name="Jun S."/>
            <person name="Lee S.J."/>
            <person name="Kim Y."/>
            <person name="Won Y.J."/>
        </authorList>
    </citation>
    <scope>NUCLEOTIDE SEQUENCE [LARGE SCALE GENOMIC DNA]</scope>
    <source>
        <strain evidence="2">Wonlab-2016</strain>
    </source>
</reference>
<evidence type="ECO:0000313" key="3">
    <source>
        <dbReference type="Proteomes" id="UP001519460"/>
    </source>
</evidence>
<evidence type="ECO:0000256" key="1">
    <source>
        <dbReference type="SAM" id="MobiDB-lite"/>
    </source>
</evidence>
<sequence>MSFFKDGFSKLPERETEKKTLALKQHLSSRHHRAIFPFNWPVTGSKATRDRGTPLPSPRERLKKHIRHLINPRAIQKQCGSGGKGQQPLQLPNTAGVVSASGDQCRRVPRGNGGPDGARDQRETSRETFVSWAES</sequence>
<name>A0ABD0JY46_9CAEN</name>
<dbReference type="AlphaFoldDB" id="A0ABD0JY46"/>
<dbReference type="EMBL" id="JACVVK020000298">
    <property type="protein sequence ID" value="KAK7479654.1"/>
    <property type="molecule type" value="Genomic_DNA"/>
</dbReference>
<dbReference type="Proteomes" id="UP001519460">
    <property type="component" value="Unassembled WGS sequence"/>
</dbReference>
<feature type="region of interest" description="Disordered" evidence="1">
    <location>
        <begin position="76"/>
        <end position="135"/>
    </location>
</feature>
<accession>A0ABD0JY46</accession>
<gene>
    <name evidence="2" type="ORF">BaRGS_00029120</name>
</gene>
<organism evidence="2 3">
    <name type="scientific">Batillaria attramentaria</name>
    <dbReference type="NCBI Taxonomy" id="370345"/>
    <lineage>
        <taxon>Eukaryota</taxon>
        <taxon>Metazoa</taxon>
        <taxon>Spiralia</taxon>
        <taxon>Lophotrochozoa</taxon>
        <taxon>Mollusca</taxon>
        <taxon>Gastropoda</taxon>
        <taxon>Caenogastropoda</taxon>
        <taxon>Sorbeoconcha</taxon>
        <taxon>Cerithioidea</taxon>
        <taxon>Batillariidae</taxon>
        <taxon>Batillaria</taxon>
    </lineage>
</organism>
<evidence type="ECO:0000313" key="2">
    <source>
        <dbReference type="EMBL" id="KAK7479654.1"/>
    </source>
</evidence>
<proteinExistence type="predicted"/>